<name>A0A849AMS7_9MICO</name>
<dbReference type="PANTHER" id="PTHR23517">
    <property type="entry name" value="RESISTANCE PROTEIN MDTM, PUTATIVE-RELATED-RELATED"/>
    <property type="match status" value="1"/>
</dbReference>
<keyword evidence="3" id="KW-1003">Cell membrane</keyword>
<keyword evidence="4 7" id="KW-0812">Transmembrane</keyword>
<feature type="transmembrane region" description="Helical" evidence="7">
    <location>
        <begin position="55"/>
        <end position="73"/>
    </location>
</feature>
<feature type="transmembrane region" description="Helical" evidence="7">
    <location>
        <begin position="29"/>
        <end position="49"/>
    </location>
</feature>
<dbReference type="PANTHER" id="PTHR23517:SF3">
    <property type="entry name" value="INTEGRAL MEMBRANE TRANSPORT PROTEIN"/>
    <property type="match status" value="1"/>
</dbReference>
<evidence type="ECO:0000256" key="6">
    <source>
        <dbReference type="ARBA" id="ARBA00023136"/>
    </source>
</evidence>
<keyword evidence="6 7" id="KW-0472">Membrane</keyword>
<feature type="transmembrane region" description="Helical" evidence="7">
    <location>
        <begin position="309"/>
        <end position="331"/>
    </location>
</feature>
<dbReference type="InterPro" id="IPR036259">
    <property type="entry name" value="MFS_trans_sf"/>
</dbReference>
<proteinExistence type="predicted"/>
<evidence type="ECO:0000256" key="7">
    <source>
        <dbReference type="SAM" id="Phobius"/>
    </source>
</evidence>
<evidence type="ECO:0000256" key="1">
    <source>
        <dbReference type="ARBA" id="ARBA00004651"/>
    </source>
</evidence>
<feature type="transmembrane region" description="Helical" evidence="7">
    <location>
        <begin position="283"/>
        <end position="303"/>
    </location>
</feature>
<organism evidence="9 10">
    <name type="scientific">Flexivirga aerilata</name>
    <dbReference type="NCBI Taxonomy" id="1656889"/>
    <lineage>
        <taxon>Bacteria</taxon>
        <taxon>Bacillati</taxon>
        <taxon>Actinomycetota</taxon>
        <taxon>Actinomycetes</taxon>
        <taxon>Micrococcales</taxon>
        <taxon>Dermacoccaceae</taxon>
        <taxon>Flexivirga</taxon>
    </lineage>
</organism>
<evidence type="ECO:0000313" key="10">
    <source>
        <dbReference type="Proteomes" id="UP000557772"/>
    </source>
</evidence>
<feature type="transmembrane region" description="Helical" evidence="7">
    <location>
        <begin position="373"/>
        <end position="392"/>
    </location>
</feature>
<dbReference type="InterPro" id="IPR020846">
    <property type="entry name" value="MFS_dom"/>
</dbReference>
<feature type="transmembrane region" description="Helical" evidence="7">
    <location>
        <begin position="148"/>
        <end position="171"/>
    </location>
</feature>
<dbReference type="GO" id="GO:0005886">
    <property type="term" value="C:plasma membrane"/>
    <property type="evidence" value="ECO:0007669"/>
    <property type="project" value="UniProtKB-SubCell"/>
</dbReference>
<gene>
    <name evidence="9" type="ORF">HJ588_17650</name>
</gene>
<dbReference type="PROSITE" id="PS50850">
    <property type="entry name" value="MFS"/>
    <property type="match status" value="1"/>
</dbReference>
<feature type="transmembrane region" description="Helical" evidence="7">
    <location>
        <begin position="250"/>
        <end position="271"/>
    </location>
</feature>
<feature type="transmembrane region" description="Helical" evidence="7">
    <location>
        <begin position="218"/>
        <end position="238"/>
    </location>
</feature>
<dbReference type="InterPro" id="IPR011701">
    <property type="entry name" value="MFS"/>
</dbReference>
<keyword evidence="5 7" id="KW-1133">Transmembrane helix</keyword>
<comment type="caution">
    <text evidence="9">The sequence shown here is derived from an EMBL/GenBank/DDBJ whole genome shotgun (WGS) entry which is preliminary data.</text>
</comment>
<evidence type="ECO:0000256" key="3">
    <source>
        <dbReference type="ARBA" id="ARBA00022475"/>
    </source>
</evidence>
<evidence type="ECO:0000256" key="4">
    <source>
        <dbReference type="ARBA" id="ARBA00022692"/>
    </source>
</evidence>
<evidence type="ECO:0000313" key="9">
    <source>
        <dbReference type="EMBL" id="NNG41087.1"/>
    </source>
</evidence>
<evidence type="ECO:0000256" key="2">
    <source>
        <dbReference type="ARBA" id="ARBA00022448"/>
    </source>
</evidence>
<keyword evidence="2" id="KW-0813">Transport</keyword>
<protein>
    <submittedName>
        <fullName evidence="9">MFS transporter</fullName>
    </submittedName>
</protein>
<comment type="subcellular location">
    <subcellularLocation>
        <location evidence="1">Cell membrane</location>
        <topology evidence="1">Multi-pass membrane protein</topology>
    </subcellularLocation>
</comment>
<dbReference type="AlphaFoldDB" id="A0A849AMS7"/>
<evidence type="ECO:0000259" key="8">
    <source>
        <dbReference type="PROSITE" id="PS50850"/>
    </source>
</evidence>
<dbReference type="Pfam" id="PF07690">
    <property type="entry name" value="MFS_1"/>
    <property type="match status" value="1"/>
</dbReference>
<dbReference type="EMBL" id="JABENB010000003">
    <property type="protein sequence ID" value="NNG41087.1"/>
    <property type="molecule type" value="Genomic_DNA"/>
</dbReference>
<feature type="transmembrane region" description="Helical" evidence="7">
    <location>
        <begin position="85"/>
        <end position="105"/>
    </location>
</feature>
<accession>A0A849AMS7</accession>
<feature type="domain" description="Major facilitator superfamily (MFS) profile" evidence="8">
    <location>
        <begin position="24"/>
        <end position="396"/>
    </location>
</feature>
<evidence type="ECO:0000256" key="5">
    <source>
        <dbReference type="ARBA" id="ARBA00022989"/>
    </source>
</evidence>
<reference evidence="9 10" key="1">
    <citation type="submission" date="2020-05" db="EMBL/GenBank/DDBJ databases">
        <title>Flexivirga sp. ID2601S isolated from air conditioner.</title>
        <authorList>
            <person name="Kim D.H."/>
        </authorList>
    </citation>
    <scope>NUCLEOTIDE SEQUENCE [LARGE SCALE GENOMIC DNA]</scope>
    <source>
        <strain evidence="9 10">ID2601S</strain>
    </source>
</reference>
<keyword evidence="10" id="KW-1185">Reference proteome</keyword>
<feature type="transmembrane region" description="Helical" evidence="7">
    <location>
        <begin position="343"/>
        <end position="367"/>
    </location>
</feature>
<feature type="transmembrane region" description="Helical" evidence="7">
    <location>
        <begin position="111"/>
        <end position="128"/>
    </location>
</feature>
<dbReference type="Gene3D" id="1.20.1250.20">
    <property type="entry name" value="MFS general substrate transporter like domains"/>
    <property type="match status" value="1"/>
</dbReference>
<dbReference type="InterPro" id="IPR050171">
    <property type="entry name" value="MFS_Transporters"/>
</dbReference>
<dbReference type="Proteomes" id="UP000557772">
    <property type="component" value="Unassembled WGS sequence"/>
</dbReference>
<dbReference type="SUPFAM" id="SSF103473">
    <property type="entry name" value="MFS general substrate transporter"/>
    <property type="match status" value="1"/>
</dbReference>
<sequence length="412" mass="42369">MTGKSVDDSYAGGLAATWRMLPTPLRALLIARMVNRVGGFSMAFLAVLLTESLHASVRTAGVVVAAFGLATIPSRLLGGWLLDRIGARPTILLGLIGCAAAQTVLVAAGTVPVAAVAAVGLGLAYELIEPATQAMVADVSDDRTRPAVFGLLFVSMTLAAVLAGGMAALVAGWDLRVLFAIDAITCVACAVVVRAFLPSGHRRPADVAVRLAPWRDRRLMIVSLTGTVFTTVYMTAIFGQPLTIASRQVGLWVIGAGTVVGAVAAVLAQPLLRRPKLNADNGVRALVLGYLLLAGALILVGFAQQPMLFLSAAAVSAVADVLLMGHLYATVSALAPPGGSGRYLAVFGLSWGVATTVAPLVIGATLSWHDGRVLWLGAAVVSLALAGVQFRVTRVVRGSRHTTGSSVVAADA</sequence>
<feature type="transmembrane region" description="Helical" evidence="7">
    <location>
        <begin position="177"/>
        <end position="197"/>
    </location>
</feature>
<dbReference type="GO" id="GO:0022857">
    <property type="term" value="F:transmembrane transporter activity"/>
    <property type="evidence" value="ECO:0007669"/>
    <property type="project" value="InterPro"/>
</dbReference>
<dbReference type="RefSeq" id="WP_171158070.1">
    <property type="nucleotide sequence ID" value="NZ_JABENB010000003.1"/>
</dbReference>